<gene>
    <name evidence="1" type="ORF">BDK89_3542</name>
</gene>
<dbReference type="OrthoDB" id="157052at2"/>
<dbReference type="AlphaFoldDB" id="A0A4R7I4N7"/>
<reference evidence="1 2" key="1">
    <citation type="submission" date="2019-03" db="EMBL/GenBank/DDBJ databases">
        <title>Sequencing the genomes of 1000 actinobacteria strains.</title>
        <authorList>
            <person name="Klenk H.-P."/>
        </authorList>
    </citation>
    <scope>NUCLEOTIDE SEQUENCE [LARGE SCALE GENOMIC DNA]</scope>
    <source>
        <strain evidence="1 2">DSM 18936</strain>
    </source>
</reference>
<dbReference type="Proteomes" id="UP000294558">
    <property type="component" value="Unassembled WGS sequence"/>
</dbReference>
<organism evidence="1 2">
    <name type="scientific">Ilumatobacter fluminis</name>
    <dbReference type="NCBI Taxonomy" id="467091"/>
    <lineage>
        <taxon>Bacteria</taxon>
        <taxon>Bacillati</taxon>
        <taxon>Actinomycetota</taxon>
        <taxon>Acidimicrobiia</taxon>
        <taxon>Acidimicrobiales</taxon>
        <taxon>Ilumatobacteraceae</taxon>
        <taxon>Ilumatobacter</taxon>
    </lineage>
</organism>
<evidence type="ECO:0000313" key="1">
    <source>
        <dbReference type="EMBL" id="TDT17929.1"/>
    </source>
</evidence>
<evidence type="ECO:0008006" key="3">
    <source>
        <dbReference type="Google" id="ProtNLM"/>
    </source>
</evidence>
<dbReference type="InterPro" id="IPR054058">
    <property type="entry name" value="HTH_67"/>
</dbReference>
<dbReference type="NCBIfam" id="NF047719">
    <property type="entry name" value="SCO6745_fam_HTH"/>
    <property type="match status" value="1"/>
</dbReference>
<comment type="caution">
    <text evidence="1">The sequence shown here is derived from an EMBL/GenBank/DDBJ whole genome shotgun (WGS) entry which is preliminary data.</text>
</comment>
<protein>
    <recommendedName>
        <fullName evidence="3">SalK</fullName>
    </recommendedName>
</protein>
<accession>A0A4R7I4N7</accession>
<keyword evidence="2" id="KW-1185">Reference proteome</keyword>
<dbReference type="EMBL" id="SOAU01000001">
    <property type="protein sequence ID" value="TDT17929.1"/>
    <property type="molecule type" value="Genomic_DNA"/>
</dbReference>
<proteinExistence type="predicted"/>
<dbReference type="RefSeq" id="WP_133870181.1">
    <property type="nucleotide sequence ID" value="NZ_SOAU01000001.1"/>
</dbReference>
<dbReference type="Pfam" id="PF21863">
    <property type="entry name" value="HTH_67"/>
    <property type="match status" value="1"/>
</dbReference>
<name>A0A4R7I4N7_9ACTN</name>
<sequence>MGSSTLSAHARRLGGALEPVIGQVYFAPECHERYVELGFGPSPGEFNGVAGPDGPAYFTSRGSLLGQVPGQVVAAAFGVFNPDVVVPSVAQGWTLTDASTICAARDAGALAHLERHLGAAPDGLAAVGDALERAAASVRVEGRALTAGITALSVPDHPFGRVFRFGDLLREFRGDSHIASWVTADLDAVEIGLLTELYWGLPLRSYARTRGWSGEQFDAGEESLRSKGLIDDAGFTDAGRQLRERVETDTDRQMASVVASFGDDLDEVLTVLEAWGTAVRAGHGYPASGPHDLARTR</sequence>
<evidence type="ECO:0000313" key="2">
    <source>
        <dbReference type="Proteomes" id="UP000294558"/>
    </source>
</evidence>